<dbReference type="Gene3D" id="3.30.450.40">
    <property type="match status" value="1"/>
</dbReference>
<dbReference type="PANTHER" id="PTHR30136:SF24">
    <property type="entry name" value="HTH-TYPE TRANSCRIPTIONAL REPRESSOR ALLR"/>
    <property type="match status" value="1"/>
</dbReference>
<dbReference type="InterPro" id="IPR036388">
    <property type="entry name" value="WH-like_DNA-bd_sf"/>
</dbReference>
<dbReference type="SMART" id="SM00346">
    <property type="entry name" value="HTH_ICLR"/>
    <property type="match status" value="1"/>
</dbReference>
<dbReference type="PROSITE" id="PS51078">
    <property type="entry name" value="ICLR_ED"/>
    <property type="match status" value="1"/>
</dbReference>
<dbReference type="Gene3D" id="1.10.10.10">
    <property type="entry name" value="Winged helix-like DNA-binding domain superfamily/Winged helix DNA-binding domain"/>
    <property type="match status" value="1"/>
</dbReference>
<dbReference type="EMBL" id="JRJU01000024">
    <property type="protein sequence ID" value="KHF39092.1"/>
    <property type="molecule type" value="Genomic_DNA"/>
</dbReference>
<dbReference type="STRING" id="333138.LQ50_17460"/>
<accession>A0A0B0IDY0</accession>
<keyword evidence="1" id="KW-0805">Transcription regulation</keyword>
<proteinExistence type="predicted"/>
<dbReference type="PANTHER" id="PTHR30136">
    <property type="entry name" value="HELIX-TURN-HELIX TRANSCRIPTIONAL REGULATOR, ICLR FAMILY"/>
    <property type="match status" value="1"/>
</dbReference>
<dbReference type="InterPro" id="IPR029016">
    <property type="entry name" value="GAF-like_dom_sf"/>
</dbReference>
<evidence type="ECO:0000256" key="2">
    <source>
        <dbReference type="ARBA" id="ARBA00023125"/>
    </source>
</evidence>
<evidence type="ECO:0000256" key="3">
    <source>
        <dbReference type="ARBA" id="ARBA00023163"/>
    </source>
</evidence>
<dbReference type="AlphaFoldDB" id="A0A0B0IDY0"/>
<dbReference type="GO" id="GO:0003677">
    <property type="term" value="F:DNA binding"/>
    <property type="evidence" value="ECO:0007669"/>
    <property type="project" value="UniProtKB-KW"/>
</dbReference>
<protein>
    <submittedName>
        <fullName evidence="6">IclR family transcriptional regulator</fullName>
    </submittedName>
</protein>
<keyword evidence="2" id="KW-0238">DNA-binding</keyword>
<dbReference type="GO" id="GO:0045892">
    <property type="term" value="P:negative regulation of DNA-templated transcription"/>
    <property type="evidence" value="ECO:0007669"/>
    <property type="project" value="UniProtKB-ARBA"/>
</dbReference>
<feature type="domain" description="IclR-ED" evidence="5">
    <location>
        <begin position="66"/>
        <end position="249"/>
    </location>
</feature>
<dbReference type="InterPro" id="IPR014757">
    <property type="entry name" value="Tscrpt_reg_IclR_C"/>
</dbReference>
<dbReference type="InterPro" id="IPR005471">
    <property type="entry name" value="Tscrpt_reg_IclR_N"/>
</dbReference>
<dbReference type="RefSeq" id="WP_034631362.1">
    <property type="nucleotide sequence ID" value="NZ_JRJU01000024.1"/>
</dbReference>
<dbReference type="InterPro" id="IPR050707">
    <property type="entry name" value="HTH_MetabolicPath_Reg"/>
</dbReference>
<organism evidence="6 7">
    <name type="scientific">Halalkalibacter okhensis</name>
    <dbReference type="NCBI Taxonomy" id="333138"/>
    <lineage>
        <taxon>Bacteria</taxon>
        <taxon>Bacillati</taxon>
        <taxon>Bacillota</taxon>
        <taxon>Bacilli</taxon>
        <taxon>Bacillales</taxon>
        <taxon>Bacillaceae</taxon>
        <taxon>Halalkalibacter</taxon>
    </lineage>
</organism>
<name>A0A0B0IDY0_9BACI</name>
<dbReference type="SUPFAM" id="SSF55781">
    <property type="entry name" value="GAF domain-like"/>
    <property type="match status" value="1"/>
</dbReference>
<dbReference type="eggNOG" id="COG1414">
    <property type="taxonomic scope" value="Bacteria"/>
</dbReference>
<dbReference type="Pfam" id="PF09339">
    <property type="entry name" value="HTH_IclR"/>
    <property type="match status" value="1"/>
</dbReference>
<evidence type="ECO:0000313" key="7">
    <source>
        <dbReference type="Proteomes" id="UP000030832"/>
    </source>
</evidence>
<dbReference type="GO" id="GO:0003700">
    <property type="term" value="F:DNA-binding transcription factor activity"/>
    <property type="evidence" value="ECO:0007669"/>
    <property type="project" value="TreeGrafter"/>
</dbReference>
<feature type="domain" description="HTH iclR-type" evidence="4">
    <location>
        <begin position="5"/>
        <end position="65"/>
    </location>
</feature>
<dbReference type="InterPro" id="IPR036390">
    <property type="entry name" value="WH_DNA-bd_sf"/>
</dbReference>
<sequence length="254" mass="28489">MQNKNKTVVKSLTVLNLFRTHSRLTLHEIVHLSGIPKTSAHRMVGSLTDMGLLTKDSDGYYSLGLLFLEFGHLVSQRIDLRKVAKPHMEALRDEVNEAVNLTLKDGDEAVYIEKLDTDHPVRLFTQVGRRSPLYTGACSRIILAYMDEVEQDTYIRNTELKRLAEKTIEDQSELKNVLKQSRINGFAISYSELENNTVSIAAPIFNISGQIIGGLSVAGPELRFSTDRTADMIQKVKQTAHTISTELGFTDQPK</sequence>
<dbReference type="Proteomes" id="UP000030832">
    <property type="component" value="Unassembled WGS sequence"/>
</dbReference>
<gene>
    <name evidence="6" type="ORF">LQ50_17460</name>
</gene>
<comment type="caution">
    <text evidence="6">The sequence shown here is derived from an EMBL/GenBank/DDBJ whole genome shotgun (WGS) entry which is preliminary data.</text>
</comment>
<evidence type="ECO:0000259" key="4">
    <source>
        <dbReference type="PROSITE" id="PS51077"/>
    </source>
</evidence>
<dbReference type="OrthoDB" id="9791752at2"/>
<evidence type="ECO:0000256" key="1">
    <source>
        <dbReference type="ARBA" id="ARBA00023015"/>
    </source>
</evidence>
<dbReference type="PROSITE" id="PS51077">
    <property type="entry name" value="HTH_ICLR"/>
    <property type="match status" value="1"/>
</dbReference>
<dbReference type="Pfam" id="PF01614">
    <property type="entry name" value="IclR_C"/>
    <property type="match status" value="1"/>
</dbReference>
<reference evidence="6 7" key="1">
    <citation type="submission" date="2014-09" db="EMBL/GenBank/DDBJ databases">
        <title>Genome sequencing and annotation of Bacillus Okhensis strain Kh10-101T.</title>
        <authorList>
            <person name="Prakash J.S."/>
        </authorList>
    </citation>
    <scope>NUCLEOTIDE SEQUENCE [LARGE SCALE GENOMIC DNA]</scope>
    <source>
        <strain evidence="7">Kh10-101T</strain>
    </source>
</reference>
<keyword evidence="7" id="KW-1185">Reference proteome</keyword>
<dbReference type="SUPFAM" id="SSF46785">
    <property type="entry name" value="Winged helix' DNA-binding domain"/>
    <property type="match status" value="1"/>
</dbReference>
<evidence type="ECO:0000259" key="5">
    <source>
        <dbReference type="PROSITE" id="PS51078"/>
    </source>
</evidence>
<keyword evidence="3" id="KW-0804">Transcription</keyword>
<evidence type="ECO:0000313" key="6">
    <source>
        <dbReference type="EMBL" id="KHF39092.1"/>
    </source>
</evidence>